<keyword evidence="4 6" id="KW-0520">NAD</keyword>
<comment type="catalytic activity">
    <reaction evidence="5 6">
        <text>NAD(+) + ATP = ADP + NADP(+) + H(+)</text>
        <dbReference type="Rhea" id="RHEA:18629"/>
        <dbReference type="ChEBI" id="CHEBI:15378"/>
        <dbReference type="ChEBI" id="CHEBI:30616"/>
        <dbReference type="ChEBI" id="CHEBI:57540"/>
        <dbReference type="ChEBI" id="CHEBI:58349"/>
        <dbReference type="ChEBI" id="CHEBI:456216"/>
        <dbReference type="EC" id="2.7.1.23"/>
    </reaction>
</comment>
<keyword evidence="6" id="KW-0963">Cytoplasm</keyword>
<dbReference type="GO" id="GO:0005524">
    <property type="term" value="F:ATP binding"/>
    <property type="evidence" value="ECO:0007669"/>
    <property type="project" value="UniProtKB-KW"/>
</dbReference>
<keyword evidence="1 6" id="KW-0808">Transferase</keyword>
<dbReference type="EMBL" id="DNWC01000030">
    <property type="protein sequence ID" value="HBJ07750.1"/>
    <property type="molecule type" value="Genomic_DNA"/>
</dbReference>
<dbReference type="Proteomes" id="UP000262954">
    <property type="component" value="Unassembled WGS sequence"/>
</dbReference>
<evidence type="ECO:0000256" key="5">
    <source>
        <dbReference type="ARBA" id="ARBA00047925"/>
    </source>
</evidence>
<dbReference type="GO" id="GO:0003951">
    <property type="term" value="F:NAD+ kinase activity"/>
    <property type="evidence" value="ECO:0007669"/>
    <property type="project" value="UniProtKB-UniRule"/>
</dbReference>
<feature type="binding site" evidence="6">
    <location>
        <begin position="72"/>
        <end position="73"/>
    </location>
    <ligand>
        <name>NAD(+)</name>
        <dbReference type="ChEBI" id="CHEBI:57540"/>
    </ligand>
</feature>
<dbReference type="InterPro" id="IPR017438">
    <property type="entry name" value="ATP-NAD_kinase_N"/>
</dbReference>
<dbReference type="GO" id="GO:0006741">
    <property type="term" value="P:NADP+ biosynthetic process"/>
    <property type="evidence" value="ECO:0007669"/>
    <property type="project" value="UniProtKB-UniRule"/>
</dbReference>
<dbReference type="SUPFAM" id="SSF111331">
    <property type="entry name" value="NAD kinase/diacylglycerol kinase-like"/>
    <property type="match status" value="1"/>
</dbReference>
<evidence type="ECO:0000256" key="1">
    <source>
        <dbReference type="ARBA" id="ARBA00022679"/>
    </source>
</evidence>
<sequence>MRIAIFGNLYQAEKSIQAKHLFNALSKYNAEILICEEFYRFLHTVMKIEPRYSKLITDNNFSADMALSLGGDGTFLKTAERVGNKHIPILGINTGRLGFLADVAENEIDEAVAELFNGDYRIEERSLLQLKADALPVKFWPFALNEAAILKRDSSSMITIRTYLNNVFLNTYQADGLIVSTPTGSTGYSLSVGGPILVPQAPNFVIAPVAPHSLNVRPLVFNDQDTIRMQIESRSNNFLVSLDGRSAMMGTNHELIICKAPFTTPIVKRNNHVFIDTLRDKLMWGADKRYNI</sequence>
<keyword evidence="2 6" id="KW-0418">Kinase</keyword>
<gene>
    <name evidence="6" type="primary">nadK</name>
    <name evidence="7" type="ORF">DDY73_01980</name>
</gene>
<evidence type="ECO:0000256" key="3">
    <source>
        <dbReference type="ARBA" id="ARBA00022857"/>
    </source>
</evidence>
<dbReference type="GO" id="GO:0051287">
    <property type="term" value="F:NAD binding"/>
    <property type="evidence" value="ECO:0007669"/>
    <property type="project" value="UniProtKB-ARBA"/>
</dbReference>
<evidence type="ECO:0000313" key="8">
    <source>
        <dbReference type="Proteomes" id="UP000262954"/>
    </source>
</evidence>
<dbReference type="GO" id="GO:0005737">
    <property type="term" value="C:cytoplasm"/>
    <property type="evidence" value="ECO:0007669"/>
    <property type="project" value="UniProtKB-SubCell"/>
</dbReference>
<comment type="caution">
    <text evidence="7">The sequence shown here is derived from an EMBL/GenBank/DDBJ whole genome shotgun (WGS) entry which is preliminary data.</text>
</comment>
<evidence type="ECO:0000313" key="7">
    <source>
        <dbReference type="EMBL" id="HBJ07750.1"/>
    </source>
</evidence>
<comment type="cofactor">
    <cofactor evidence="6">
        <name>a divalent metal cation</name>
        <dbReference type="ChEBI" id="CHEBI:60240"/>
    </cofactor>
</comment>
<comment type="caution">
    <text evidence="6">Lacks conserved residue(s) required for the propagation of feature annotation.</text>
</comment>
<dbReference type="Pfam" id="PF20143">
    <property type="entry name" value="NAD_kinase_C"/>
    <property type="match status" value="1"/>
</dbReference>
<keyword evidence="6" id="KW-0067">ATP-binding</keyword>
<feature type="binding site" evidence="6">
    <location>
        <position position="175"/>
    </location>
    <ligand>
        <name>NAD(+)</name>
        <dbReference type="ChEBI" id="CHEBI:57540"/>
    </ligand>
</feature>
<feature type="binding site" evidence="6">
    <location>
        <begin position="145"/>
        <end position="146"/>
    </location>
    <ligand>
        <name>NAD(+)</name>
        <dbReference type="ChEBI" id="CHEBI:57540"/>
    </ligand>
</feature>
<dbReference type="NCBIfam" id="NF002521">
    <property type="entry name" value="PRK01911.1"/>
    <property type="match status" value="1"/>
</dbReference>
<dbReference type="InterPro" id="IPR002504">
    <property type="entry name" value="NADK"/>
</dbReference>
<comment type="similarity">
    <text evidence="6">Belongs to the NAD kinase family.</text>
</comment>
<dbReference type="AlphaFoldDB" id="A0A354LZR1"/>
<reference evidence="7 8" key="1">
    <citation type="journal article" date="2018" name="Nat. Biotechnol.">
        <title>A standardized bacterial taxonomy based on genome phylogeny substantially revises the tree of life.</title>
        <authorList>
            <person name="Parks D.H."/>
            <person name="Chuvochina M."/>
            <person name="Waite D.W."/>
            <person name="Rinke C."/>
            <person name="Skarshewski A."/>
            <person name="Chaumeil P.A."/>
            <person name="Hugenholtz P."/>
        </authorList>
    </citation>
    <scope>NUCLEOTIDE SEQUENCE [LARGE SCALE GENOMIC DNA]</scope>
    <source>
        <strain evidence="7">UBA11482</strain>
    </source>
</reference>
<feature type="binding site" evidence="6">
    <location>
        <begin position="186"/>
        <end position="191"/>
    </location>
    <ligand>
        <name>NAD(+)</name>
        <dbReference type="ChEBI" id="CHEBI:57540"/>
    </ligand>
</feature>
<dbReference type="Gene3D" id="2.60.200.30">
    <property type="entry name" value="Probable inorganic polyphosphate/atp-NAD kinase, domain 2"/>
    <property type="match status" value="1"/>
</dbReference>
<feature type="binding site" evidence="6">
    <location>
        <position position="210"/>
    </location>
    <ligand>
        <name>NAD(+)</name>
        <dbReference type="ChEBI" id="CHEBI:57540"/>
    </ligand>
</feature>
<dbReference type="PANTHER" id="PTHR20275:SF0">
    <property type="entry name" value="NAD KINASE"/>
    <property type="match status" value="1"/>
</dbReference>
<dbReference type="Gene3D" id="3.40.50.10330">
    <property type="entry name" value="Probable inorganic polyphosphate/atp-NAD kinase, domain 1"/>
    <property type="match status" value="1"/>
</dbReference>
<dbReference type="InterPro" id="IPR017437">
    <property type="entry name" value="ATP-NAD_kinase_PpnK-typ_C"/>
</dbReference>
<dbReference type="Pfam" id="PF01513">
    <property type="entry name" value="NAD_kinase"/>
    <property type="match status" value="1"/>
</dbReference>
<dbReference type="EC" id="2.7.1.23" evidence="6"/>
<protein>
    <recommendedName>
        <fullName evidence="6">NAD kinase</fullName>
        <ecNumber evidence="6">2.7.1.23</ecNumber>
    </recommendedName>
    <alternativeName>
        <fullName evidence="6">ATP-dependent NAD kinase</fullName>
    </alternativeName>
</protein>
<organism evidence="7 8">
    <name type="scientific">Coprobacter fastidiosus</name>
    <dbReference type="NCBI Taxonomy" id="1099853"/>
    <lineage>
        <taxon>Bacteria</taxon>
        <taxon>Pseudomonadati</taxon>
        <taxon>Bacteroidota</taxon>
        <taxon>Bacteroidia</taxon>
        <taxon>Bacteroidales</taxon>
        <taxon>Barnesiellaceae</taxon>
        <taxon>Coprobacter</taxon>
    </lineage>
</organism>
<feature type="binding site" evidence="6">
    <location>
        <position position="77"/>
    </location>
    <ligand>
        <name>NAD(+)</name>
        <dbReference type="ChEBI" id="CHEBI:57540"/>
    </ligand>
</feature>
<evidence type="ECO:0000256" key="4">
    <source>
        <dbReference type="ARBA" id="ARBA00023027"/>
    </source>
</evidence>
<dbReference type="HAMAP" id="MF_00361">
    <property type="entry name" value="NAD_kinase"/>
    <property type="match status" value="1"/>
</dbReference>
<keyword evidence="3 6" id="KW-0521">NADP</keyword>
<dbReference type="InterPro" id="IPR016064">
    <property type="entry name" value="NAD/diacylglycerol_kinase_sf"/>
</dbReference>
<comment type="function">
    <text evidence="6">Involved in the regulation of the intracellular balance of NAD and NADP, and is a key enzyme in the biosynthesis of NADP. Catalyzes specifically the phosphorylation on 2'-hydroxyl of the adenosine moiety of NAD to yield NADP.</text>
</comment>
<feature type="active site" description="Proton acceptor" evidence="6">
    <location>
        <position position="72"/>
    </location>
</feature>
<dbReference type="GO" id="GO:0046872">
    <property type="term" value="F:metal ion binding"/>
    <property type="evidence" value="ECO:0007669"/>
    <property type="project" value="UniProtKB-UniRule"/>
</dbReference>
<keyword evidence="6" id="KW-0547">Nucleotide-binding</keyword>
<evidence type="ECO:0000256" key="2">
    <source>
        <dbReference type="ARBA" id="ARBA00022777"/>
    </source>
</evidence>
<dbReference type="GO" id="GO:0019674">
    <property type="term" value="P:NAD+ metabolic process"/>
    <property type="evidence" value="ECO:0007669"/>
    <property type="project" value="InterPro"/>
</dbReference>
<proteinExistence type="inferred from homology"/>
<dbReference type="PANTHER" id="PTHR20275">
    <property type="entry name" value="NAD KINASE"/>
    <property type="match status" value="1"/>
</dbReference>
<name>A0A354LZR1_9BACT</name>
<accession>A0A354LZR1</accession>
<comment type="subcellular location">
    <subcellularLocation>
        <location evidence="6">Cytoplasm</location>
    </subcellularLocation>
</comment>
<evidence type="ECO:0000256" key="6">
    <source>
        <dbReference type="HAMAP-Rule" id="MF_00361"/>
    </source>
</evidence>